<dbReference type="InterPro" id="IPR011991">
    <property type="entry name" value="ArsR-like_HTH"/>
</dbReference>
<evidence type="ECO:0000313" key="3">
    <source>
        <dbReference type="EMBL" id="QCQ76383.1"/>
    </source>
</evidence>
<dbReference type="RefSeq" id="WP_004059949.1">
    <property type="nucleotide sequence ID" value="NC_017941.2"/>
</dbReference>
<name>M0ISL9_HALMT</name>
<reference evidence="2 4" key="1">
    <citation type="journal article" date="2014" name="PLoS Genet.">
        <title>Phylogenetically driven sequencing of extremely halophilic archaea reveals strategies for static and dynamic osmo-response.</title>
        <authorList>
            <person name="Becker E.A."/>
            <person name="Seitzer P.M."/>
            <person name="Tritt A."/>
            <person name="Larsen D."/>
            <person name="Krusor M."/>
            <person name="Yao A.I."/>
            <person name="Wu D."/>
            <person name="Madern D."/>
            <person name="Eisen J.A."/>
            <person name="Darling A.E."/>
            <person name="Facciotti M.T."/>
        </authorList>
    </citation>
    <scope>NUCLEOTIDE SEQUENCE [LARGE SCALE GENOMIC DNA]</scope>
    <source>
        <strain evidence="2">ATCC 33500</strain>
        <strain evidence="4">ATCC 33500 / DSM 1411 / JCM 8866 / NBRC 14739 / NCIMB 2177 / R-4</strain>
    </source>
</reference>
<feature type="compositionally biased region" description="Low complexity" evidence="1">
    <location>
        <begin position="8"/>
        <end position="24"/>
    </location>
</feature>
<evidence type="ECO:0000313" key="5">
    <source>
        <dbReference type="Proteomes" id="UP000299011"/>
    </source>
</evidence>
<dbReference type="Proteomes" id="UP000011603">
    <property type="component" value="Unassembled WGS sequence"/>
</dbReference>
<dbReference type="SUPFAM" id="SSF46785">
    <property type="entry name" value="Winged helix' DNA-binding domain"/>
    <property type="match status" value="1"/>
</dbReference>
<dbReference type="EMBL" id="CP039139">
    <property type="protein sequence ID" value="QCQ76383.1"/>
    <property type="molecule type" value="Genomic_DNA"/>
</dbReference>
<dbReference type="AlphaFoldDB" id="M0ISL9"/>
<dbReference type="Gene3D" id="1.10.10.10">
    <property type="entry name" value="Winged helix-like DNA-binding domain superfamily/Winged helix DNA-binding domain"/>
    <property type="match status" value="1"/>
</dbReference>
<keyword evidence="4" id="KW-1185">Reference proteome</keyword>
<organism evidence="2 4">
    <name type="scientific">Haloferax mediterranei (strain ATCC 33500 / DSM 1411 / JCM 8866 / NBRC 14739 / NCIMB 2177 / R-4)</name>
    <name type="common">Halobacterium mediterranei</name>
    <dbReference type="NCBI Taxonomy" id="523841"/>
    <lineage>
        <taxon>Archaea</taxon>
        <taxon>Methanobacteriati</taxon>
        <taxon>Methanobacteriota</taxon>
        <taxon>Stenosarchaea group</taxon>
        <taxon>Halobacteria</taxon>
        <taxon>Halobacteriales</taxon>
        <taxon>Haloferacaceae</taxon>
        <taxon>Haloferax</taxon>
    </lineage>
</organism>
<gene>
    <name evidence="2" type="ORF">C439_14289</name>
    <name evidence="3" type="ORF">E6P09_14290</name>
</gene>
<dbReference type="PaxDb" id="523841-HFX_2497"/>
<evidence type="ECO:0000256" key="1">
    <source>
        <dbReference type="SAM" id="MobiDB-lite"/>
    </source>
</evidence>
<dbReference type="PATRIC" id="fig|523841.21.peg.2888"/>
<dbReference type="Proteomes" id="UP000299011">
    <property type="component" value="Chromosome"/>
</dbReference>
<dbReference type="Pfam" id="PF12840">
    <property type="entry name" value="HTH_20"/>
    <property type="match status" value="1"/>
</dbReference>
<proteinExistence type="predicted"/>
<protein>
    <submittedName>
        <fullName evidence="2">ArsR family transcriptional regulator</fullName>
    </submittedName>
</protein>
<evidence type="ECO:0000313" key="2">
    <source>
        <dbReference type="EMBL" id="ELZ99730.1"/>
    </source>
</evidence>
<evidence type="ECO:0000313" key="4">
    <source>
        <dbReference type="Proteomes" id="UP000011603"/>
    </source>
</evidence>
<sequence length="151" mass="16642">MSEQHLGSNRLSLIPSSSGSTDSSTEMAHVSSDDLDGPVLPIVLQSLDDSNCRAILSQLDSPMSASELCEECDLSSSTVYRKLELLRDSALVREYTEVRRDGPNVTLYERDFTEVTIGIDDTGEFSLTVARPETDAEDRLATFWSAMKEES</sequence>
<dbReference type="InterPro" id="IPR036388">
    <property type="entry name" value="WH-like_DNA-bd_sf"/>
</dbReference>
<accession>M0ISL9</accession>
<reference evidence="3 5" key="2">
    <citation type="submission" date="2019-04" db="EMBL/GenBank/DDBJ databases">
        <title>Methylomes of two halophilic Archaea, Haloarcula marismortui and Haloferax mediterranei.</title>
        <authorList>
            <person name="DasSarma S."/>
            <person name="DasSarma P."/>
            <person name="DasSarma S."/>
            <person name="Fomenkov A."/>
            <person name="Vincze T."/>
            <person name="Anton B.P."/>
            <person name="Roberts R.J."/>
        </authorList>
    </citation>
    <scope>NUCLEOTIDE SEQUENCE [LARGE SCALE GENOMIC DNA]</scope>
    <source>
        <strain evidence="3">ATCC 33500</strain>
        <strain evidence="5">ATCC 33500 / DSM 1411 / JCM 8866 / NBRC 14739 / NCIMB 2177 / R-4</strain>
    </source>
</reference>
<dbReference type="InterPro" id="IPR036390">
    <property type="entry name" value="WH_DNA-bd_sf"/>
</dbReference>
<dbReference type="EMBL" id="AOLO01000011">
    <property type="protein sequence ID" value="ELZ99730.1"/>
    <property type="molecule type" value="Genomic_DNA"/>
</dbReference>
<dbReference type="GeneID" id="40157609"/>
<dbReference type="CDD" id="cd00090">
    <property type="entry name" value="HTH_ARSR"/>
    <property type="match status" value="1"/>
</dbReference>
<feature type="region of interest" description="Disordered" evidence="1">
    <location>
        <begin position="1"/>
        <end position="32"/>
    </location>
</feature>